<keyword evidence="10 15" id="KW-0812">Transmembrane</keyword>
<organism evidence="16 17">
    <name type="scientific">Paraperlucidibaca wandonensis</name>
    <dbReference type="NCBI Taxonomy" id="1268273"/>
    <lineage>
        <taxon>Bacteria</taxon>
        <taxon>Pseudomonadati</taxon>
        <taxon>Pseudomonadota</taxon>
        <taxon>Gammaproteobacteria</taxon>
        <taxon>Moraxellales</taxon>
        <taxon>Moraxellaceae</taxon>
        <taxon>Paraperlucidibaca</taxon>
    </lineage>
</organism>
<feature type="transmembrane region" description="Helical" evidence="15">
    <location>
        <begin position="724"/>
        <end position="749"/>
    </location>
</feature>
<evidence type="ECO:0000256" key="3">
    <source>
        <dbReference type="ARBA" id="ARBA00005186"/>
    </source>
</evidence>
<keyword evidence="8 15" id="KW-0997">Cell inner membrane</keyword>
<comment type="subunit">
    <text evidence="5 15">Tightly associated with the cellulose synthase catalytic subunit.</text>
</comment>
<dbReference type="PANTHER" id="PTHR39083">
    <property type="entry name" value="CYCLIC DI-GMP-BINDING PROTEIN"/>
    <property type="match status" value="1"/>
</dbReference>
<dbReference type="PRINTS" id="PR01440">
    <property type="entry name" value="CELLSNTHASEB"/>
</dbReference>
<protein>
    <recommendedName>
        <fullName evidence="6 15">Cyclic di-GMP-binding protein</fullName>
    </recommendedName>
    <alternativeName>
        <fullName evidence="14 15">Cellulose synthase regulatory subunit</fullName>
    </alternativeName>
</protein>
<evidence type="ECO:0000256" key="7">
    <source>
        <dbReference type="ARBA" id="ARBA00022475"/>
    </source>
</evidence>
<comment type="caution">
    <text evidence="16">The sequence shown here is derived from an EMBL/GenBank/DDBJ whole genome shotgun (WGS) entry which is preliminary data.</text>
</comment>
<evidence type="ECO:0000256" key="8">
    <source>
        <dbReference type="ARBA" id="ARBA00022519"/>
    </source>
</evidence>
<reference evidence="17" key="1">
    <citation type="journal article" date="2019" name="Int. J. Syst. Evol. Microbiol.">
        <title>The Global Catalogue of Microorganisms (GCM) 10K type strain sequencing project: providing services to taxonomists for standard genome sequencing and annotation.</title>
        <authorList>
            <consortium name="The Broad Institute Genomics Platform"/>
            <consortium name="The Broad Institute Genome Sequencing Center for Infectious Disease"/>
            <person name="Wu L."/>
            <person name="Ma J."/>
        </authorList>
    </citation>
    <scope>NUCLEOTIDE SEQUENCE [LARGE SCALE GENOMIC DNA]</scope>
    <source>
        <strain evidence="17">CCUG 63419</strain>
    </source>
</reference>
<evidence type="ECO:0000256" key="12">
    <source>
        <dbReference type="ARBA" id="ARBA00022989"/>
    </source>
</evidence>
<dbReference type="InterPro" id="IPR003920">
    <property type="entry name" value="Cell_synth_B"/>
</dbReference>
<gene>
    <name evidence="16" type="primary">bcsB</name>
    <name evidence="16" type="ORF">ACFQ0F_11525</name>
</gene>
<dbReference type="NCBIfam" id="NF008323">
    <property type="entry name" value="PRK11114.1-1"/>
    <property type="match status" value="1"/>
</dbReference>
<feature type="signal peptide" evidence="15">
    <location>
        <begin position="1"/>
        <end position="28"/>
    </location>
</feature>
<accession>A0ABW3HJV3</accession>
<keyword evidence="9 15" id="KW-0973">c-di-GMP</keyword>
<proteinExistence type="inferred from homology"/>
<feature type="chain" id="PRO_5044979577" description="Cyclic di-GMP-binding protein" evidence="15">
    <location>
        <begin position="29"/>
        <end position="755"/>
    </location>
</feature>
<keyword evidence="17" id="KW-1185">Reference proteome</keyword>
<sequence>MNLTRLVSSTTSMTALLAVLLCATGVQAASVADASEQEAQAEQGFTPTARSYARSFSEMGAGSYELIGLNNNAYLNVGVRADEVVESATLELNMSYSPAMLEGLSHFKVYLNNEVVGIIPLPKQTSPEPVVQRLNIDPRYFSDFNQLRLSLVGHYTLGCEDPAHTSLWANISKDSRLLLKVSPVTLPNDLALLPAPFFDKRDNRRLNLPFVFSAQPSTDTLAAAGIAASWFGQSADYRSARFPATINSLPAGHAVIFAKNGDRIRGLNLPSVSGPTIDIISAYKRPAVKYLVIRGRDGGDLRKAAQALALGNVLMSGSQAQIRSVDLGKARLANDAPNWVRTTSPIRFAELIKEPYELQRSYANRDPIRLNLRLPPDLFTWRVRGIDIDLRYRYTPPISHDNSLLGVYLNNQLVTAYPLLPGQQTDAKQLNLPVLDEASIQAKKVLSAPPFYVGVRNELQLRYQPEVSKKNLCSSPISDSFVAAIDPDSTIDFSRYPHYIAMPNLSVFAQAGFPFTRYADLAQTAVVLSDKPSAGDITAMLNSVAKFSATTGFPGVRLSVATVSTVDKVADKDLLIIGSPAAIEIRTQWIPGLPSYMTRVMRVLRSSQAQTDAESSWLTAQGDPIARRDITVMLSANGEHSALTSYQSPKSPGHTLVALHATSNDSLQKLFDAMDRNELAERMQGDVALVNGEQVDSFRTQKIYHVGHLPVMTRMWLVFSGQPILLAIASIVLGLFVAMLMFFGLNYLAKRRLVK</sequence>
<comment type="function">
    <text evidence="1 15">Binds the cellulose synthase activator, bis-(3'-5') cyclic diguanylic acid (c-di-GMP).</text>
</comment>
<keyword evidence="7 15" id="KW-1003">Cell membrane</keyword>
<keyword evidence="13 15" id="KW-0472">Membrane</keyword>
<evidence type="ECO:0000256" key="6">
    <source>
        <dbReference type="ARBA" id="ARBA00021844"/>
    </source>
</evidence>
<evidence type="ECO:0000313" key="17">
    <source>
        <dbReference type="Proteomes" id="UP001597044"/>
    </source>
</evidence>
<evidence type="ECO:0000313" key="16">
    <source>
        <dbReference type="EMBL" id="MFD0951003.1"/>
    </source>
</evidence>
<keyword evidence="12 15" id="KW-1133">Transmembrane helix</keyword>
<dbReference type="Proteomes" id="UP001597044">
    <property type="component" value="Unassembled WGS sequence"/>
</dbReference>
<name>A0ABW3HJV3_9GAMM</name>
<evidence type="ECO:0000256" key="15">
    <source>
        <dbReference type="RuleBase" id="RU365021"/>
    </source>
</evidence>
<comment type="subcellular location">
    <subcellularLocation>
        <location evidence="2">Cell inner membrane</location>
        <topology evidence="2">Single-pass membrane protein</topology>
    </subcellularLocation>
</comment>
<dbReference type="Pfam" id="PF03170">
    <property type="entry name" value="BcsB"/>
    <property type="match status" value="1"/>
</dbReference>
<dbReference type="EMBL" id="JBHTIT010000002">
    <property type="protein sequence ID" value="MFD0951003.1"/>
    <property type="molecule type" value="Genomic_DNA"/>
</dbReference>
<evidence type="ECO:0000256" key="14">
    <source>
        <dbReference type="ARBA" id="ARBA00033444"/>
    </source>
</evidence>
<evidence type="ECO:0000256" key="5">
    <source>
        <dbReference type="ARBA" id="ARBA00011437"/>
    </source>
</evidence>
<comment type="similarity">
    <text evidence="4 15">Belongs to the AcsB/BcsB family.</text>
</comment>
<keyword evidence="15" id="KW-0732">Signal</keyword>
<evidence type="ECO:0000256" key="11">
    <source>
        <dbReference type="ARBA" id="ARBA00022916"/>
    </source>
</evidence>
<evidence type="ECO:0000256" key="4">
    <source>
        <dbReference type="ARBA" id="ARBA00010714"/>
    </source>
</evidence>
<evidence type="ECO:0000256" key="9">
    <source>
        <dbReference type="ARBA" id="ARBA00022636"/>
    </source>
</evidence>
<comment type="pathway">
    <text evidence="3 15">Glycan metabolism; bacterial cellulose biosynthesis.</text>
</comment>
<dbReference type="InterPro" id="IPR018513">
    <property type="entry name" value="Cell_synthase_bac"/>
</dbReference>
<evidence type="ECO:0000256" key="13">
    <source>
        <dbReference type="ARBA" id="ARBA00023136"/>
    </source>
</evidence>
<dbReference type="RefSeq" id="WP_379072380.1">
    <property type="nucleotide sequence ID" value="NZ_JBHTIT010000002.1"/>
</dbReference>
<evidence type="ECO:0000256" key="2">
    <source>
        <dbReference type="ARBA" id="ARBA00004377"/>
    </source>
</evidence>
<dbReference type="PANTHER" id="PTHR39083:SF1">
    <property type="entry name" value="CYCLIC DI-GMP-BINDING PROTEIN"/>
    <property type="match status" value="1"/>
</dbReference>
<dbReference type="Gene3D" id="2.60.120.260">
    <property type="entry name" value="Galactose-binding domain-like"/>
    <property type="match status" value="2"/>
</dbReference>
<evidence type="ECO:0000256" key="10">
    <source>
        <dbReference type="ARBA" id="ARBA00022692"/>
    </source>
</evidence>
<evidence type="ECO:0000256" key="1">
    <source>
        <dbReference type="ARBA" id="ARBA00002057"/>
    </source>
</evidence>
<keyword evidence="11 15" id="KW-0135">Cellulose biosynthesis</keyword>